<dbReference type="EMBL" id="QNRH01000018">
    <property type="protein sequence ID" value="RBO88773.1"/>
    <property type="molecule type" value="Genomic_DNA"/>
</dbReference>
<evidence type="ECO:0000256" key="7">
    <source>
        <dbReference type="SAM" id="MobiDB-lite"/>
    </source>
</evidence>
<dbReference type="Proteomes" id="UP000252893">
    <property type="component" value="Unassembled WGS sequence"/>
</dbReference>
<accession>A0A366DFE8</accession>
<dbReference type="InterPro" id="IPR003688">
    <property type="entry name" value="TraG/VirD4"/>
</dbReference>
<dbReference type="PANTHER" id="PTHR37937">
    <property type="entry name" value="CONJUGATIVE TRANSFER: DNA TRANSPORT"/>
    <property type="match status" value="1"/>
</dbReference>
<feature type="compositionally biased region" description="Polar residues" evidence="7">
    <location>
        <begin position="35"/>
        <end position="44"/>
    </location>
</feature>
<evidence type="ECO:0000256" key="4">
    <source>
        <dbReference type="ARBA" id="ARBA00022692"/>
    </source>
</evidence>
<evidence type="ECO:0000256" key="1">
    <source>
        <dbReference type="ARBA" id="ARBA00004651"/>
    </source>
</evidence>
<evidence type="ECO:0000256" key="6">
    <source>
        <dbReference type="ARBA" id="ARBA00023136"/>
    </source>
</evidence>
<keyword evidence="5" id="KW-1133">Transmembrane helix</keyword>
<comment type="similarity">
    <text evidence="2">Belongs to the VirD4/TraG family.</text>
</comment>
<keyword evidence="4" id="KW-0812">Transmembrane</keyword>
<evidence type="ECO:0000313" key="9">
    <source>
        <dbReference type="Proteomes" id="UP000252893"/>
    </source>
</evidence>
<evidence type="ECO:0000256" key="5">
    <source>
        <dbReference type="ARBA" id="ARBA00022989"/>
    </source>
</evidence>
<evidence type="ECO:0000256" key="2">
    <source>
        <dbReference type="ARBA" id="ARBA00008806"/>
    </source>
</evidence>
<dbReference type="Pfam" id="PF02534">
    <property type="entry name" value="T4SS-DNA_transf"/>
    <property type="match status" value="1"/>
</dbReference>
<organism evidence="8 9">
    <name type="scientific">Pseudochrobactrum asaccharolyticum</name>
    <dbReference type="NCBI Taxonomy" id="354351"/>
    <lineage>
        <taxon>Bacteria</taxon>
        <taxon>Pseudomonadati</taxon>
        <taxon>Pseudomonadota</taxon>
        <taxon>Alphaproteobacteria</taxon>
        <taxon>Hyphomicrobiales</taxon>
        <taxon>Brucellaceae</taxon>
        <taxon>Pseudochrobactrum</taxon>
    </lineage>
</organism>
<proteinExistence type="inferred from homology"/>
<dbReference type="PANTHER" id="PTHR37937:SF1">
    <property type="entry name" value="CONJUGATIVE TRANSFER: DNA TRANSPORT"/>
    <property type="match status" value="1"/>
</dbReference>
<sequence length="588" mass="65287">MTAKGEAMSGGDPRDWLTKFLYPFSKSVRKHLNRGWQNQAGTSPPWTPQGRRYAQAEAERRALIASPPPLEGDARWMSLDETKAIAAQVVDQDRECDFLVMGYVPDEEKRELVPVVSPAPGHILTIAATRSGKGAAQIVPNLVTYAGSMLIIDPKGENYVMTHAWRRRFSRVFRIDPFRVTEGWDAEAAYSKFNPLAFVTDASAARRLANALLGEVPQGDNRFWHQEAANLLTGMLLHIIETSANPTLGQFRSLMGKTDVELQKILASGAQTTKQASVRSAFNRFIGHEERMRSGILAQVNANTGIWDEPAMSETVSDNHIDFASMRGEFPVTVYVILPFDKLHSHSAFLKLIIALFYQSMIVPAPPPTIPTVCLIDEFPALGRMDELVKALGEITGYGVRFWLFAQGLNQLKSTYGKDWETILAQCATQSYFGITDNSTADQLSDQLGKRTIAYEIPHSNYGDAGMDADAFPLVNVSVSSSLHFKGVPLASPNEIRRQFGVGRPLQVVFQSGYDPAMAALLPWYKVPDMQQVVTDLRTANFTPPEKVHDDIPKRERHDPDAEVRKAIEEMTKDKGIPDNHVFGVKDA</sequence>
<dbReference type="AlphaFoldDB" id="A0A366DFE8"/>
<dbReference type="Gene3D" id="3.40.50.300">
    <property type="entry name" value="P-loop containing nucleotide triphosphate hydrolases"/>
    <property type="match status" value="1"/>
</dbReference>
<dbReference type="SUPFAM" id="SSF52540">
    <property type="entry name" value="P-loop containing nucleoside triphosphate hydrolases"/>
    <property type="match status" value="1"/>
</dbReference>
<evidence type="ECO:0000313" key="8">
    <source>
        <dbReference type="EMBL" id="RBO88773.1"/>
    </source>
</evidence>
<comment type="caution">
    <text evidence="8">The sequence shown here is derived from an EMBL/GenBank/DDBJ whole genome shotgun (WGS) entry which is preliminary data.</text>
</comment>
<dbReference type="GO" id="GO:0005886">
    <property type="term" value="C:plasma membrane"/>
    <property type="evidence" value="ECO:0007669"/>
    <property type="project" value="UniProtKB-SubCell"/>
</dbReference>
<gene>
    <name evidence="8" type="ORF">DFR47_11814</name>
</gene>
<dbReference type="CDD" id="cd01127">
    <property type="entry name" value="TrwB_TraG_TraD_VirD4"/>
    <property type="match status" value="1"/>
</dbReference>
<dbReference type="InterPro" id="IPR027417">
    <property type="entry name" value="P-loop_NTPase"/>
</dbReference>
<dbReference type="InterPro" id="IPR051539">
    <property type="entry name" value="T4SS-coupling_protein"/>
</dbReference>
<keyword evidence="3" id="KW-1003">Cell membrane</keyword>
<comment type="subcellular location">
    <subcellularLocation>
        <location evidence="1">Cell membrane</location>
        <topology evidence="1">Multi-pass membrane protein</topology>
    </subcellularLocation>
</comment>
<protein>
    <submittedName>
        <fullName evidence="8">Type IV secretion system protein VirD4</fullName>
    </submittedName>
</protein>
<keyword evidence="9" id="KW-1185">Reference proteome</keyword>
<evidence type="ECO:0000256" key="3">
    <source>
        <dbReference type="ARBA" id="ARBA00022475"/>
    </source>
</evidence>
<keyword evidence="6" id="KW-0472">Membrane</keyword>
<feature type="region of interest" description="Disordered" evidence="7">
    <location>
        <begin position="35"/>
        <end position="54"/>
    </location>
</feature>
<name>A0A366DFE8_9HYPH</name>
<reference evidence="8 9" key="1">
    <citation type="submission" date="2018-06" db="EMBL/GenBank/DDBJ databases">
        <title>Genomic Encyclopedia of Type Strains, Phase IV (KMG-IV): sequencing the most valuable type-strain genomes for metagenomic binning, comparative biology and taxonomic classification.</title>
        <authorList>
            <person name="Goeker M."/>
        </authorList>
    </citation>
    <scope>NUCLEOTIDE SEQUENCE [LARGE SCALE GENOMIC DNA]</scope>
    <source>
        <strain evidence="8 9">DSM 25619</strain>
    </source>
</reference>